<dbReference type="SMART" id="SM00184">
    <property type="entry name" value="RING"/>
    <property type="match status" value="1"/>
</dbReference>
<dbReference type="PROSITE" id="PS50089">
    <property type="entry name" value="ZF_RING_2"/>
    <property type="match status" value="1"/>
</dbReference>
<accession>A0A336K0U8</accession>
<feature type="domain" description="RING-type" evidence="6">
    <location>
        <begin position="6"/>
        <end position="47"/>
    </location>
</feature>
<dbReference type="GO" id="GO:0008270">
    <property type="term" value="F:zinc ion binding"/>
    <property type="evidence" value="ECO:0007669"/>
    <property type="project" value="UniProtKB-KW"/>
</dbReference>
<dbReference type="OMA" id="FEMHNQL"/>
<feature type="coiled-coil region" evidence="5">
    <location>
        <begin position="140"/>
        <end position="177"/>
    </location>
</feature>
<keyword evidence="5" id="KW-0175">Coiled coil</keyword>
<proteinExistence type="predicted"/>
<dbReference type="EMBL" id="UFQS01000038">
    <property type="protein sequence ID" value="SSW98057.1"/>
    <property type="molecule type" value="Genomic_DNA"/>
</dbReference>
<evidence type="ECO:0000256" key="3">
    <source>
        <dbReference type="ARBA" id="ARBA00022833"/>
    </source>
</evidence>
<keyword evidence="3" id="KW-0862">Zinc</keyword>
<evidence type="ECO:0000256" key="1">
    <source>
        <dbReference type="ARBA" id="ARBA00022723"/>
    </source>
</evidence>
<dbReference type="PANTHER" id="PTHR45969">
    <property type="entry name" value="RING ZINC FINGER PROTEIN-RELATED"/>
    <property type="match status" value="1"/>
</dbReference>
<dbReference type="GO" id="GO:0061630">
    <property type="term" value="F:ubiquitin protein ligase activity"/>
    <property type="evidence" value="ECO:0007669"/>
    <property type="project" value="TreeGrafter"/>
</dbReference>
<dbReference type="EMBL" id="UFQT01000038">
    <property type="protein sequence ID" value="SSX18443.1"/>
    <property type="molecule type" value="Genomic_DNA"/>
</dbReference>
<evidence type="ECO:0000256" key="2">
    <source>
        <dbReference type="ARBA" id="ARBA00022771"/>
    </source>
</evidence>
<reference evidence="7" key="1">
    <citation type="submission" date="2018-04" db="EMBL/GenBank/DDBJ databases">
        <authorList>
            <person name="Go L.Y."/>
            <person name="Mitchell J.A."/>
        </authorList>
    </citation>
    <scope>NUCLEOTIDE SEQUENCE</scope>
    <source>
        <tissue evidence="7">Whole organism</tissue>
    </source>
</reference>
<feature type="coiled-coil region" evidence="5">
    <location>
        <begin position="82"/>
        <end position="109"/>
    </location>
</feature>
<sequence length="205" mass="24321">MSSATCIICLVAFSEELEVVSLKCRHCFHRNCIRDWLKVRQDCPQCRKVVHHRQMYRVILSFDTNYETNEDQARNDFDRVLFESQKERIIHLENQLKKVTKENEGLQKLLSNTKLHTEIKIVRQKVNYTILKEYIINISRQEINELRQNEQIQAEEIESLTDELTKARSVEEKLRTTLNQIQKLIVDASESEDAITFFENFVDSD</sequence>
<reference evidence="8" key="2">
    <citation type="submission" date="2018-07" db="EMBL/GenBank/DDBJ databases">
        <authorList>
            <person name="Quirk P.G."/>
            <person name="Krulwich T.A."/>
        </authorList>
    </citation>
    <scope>NUCLEOTIDE SEQUENCE</scope>
</reference>
<organism evidence="7">
    <name type="scientific">Culicoides sonorensis</name>
    <name type="common">Biting midge</name>
    <dbReference type="NCBI Taxonomy" id="179676"/>
    <lineage>
        <taxon>Eukaryota</taxon>
        <taxon>Metazoa</taxon>
        <taxon>Ecdysozoa</taxon>
        <taxon>Arthropoda</taxon>
        <taxon>Hexapoda</taxon>
        <taxon>Insecta</taxon>
        <taxon>Pterygota</taxon>
        <taxon>Neoptera</taxon>
        <taxon>Endopterygota</taxon>
        <taxon>Diptera</taxon>
        <taxon>Nematocera</taxon>
        <taxon>Chironomoidea</taxon>
        <taxon>Ceratopogonidae</taxon>
        <taxon>Ceratopogoninae</taxon>
        <taxon>Culicoides</taxon>
        <taxon>Monoculicoides</taxon>
    </lineage>
</organism>
<dbReference type="CDD" id="cd16454">
    <property type="entry name" value="RING-H2_PA-TM-RING"/>
    <property type="match status" value="1"/>
</dbReference>
<dbReference type="VEuPathDB" id="VectorBase:CSON009720"/>
<evidence type="ECO:0000313" key="8">
    <source>
        <dbReference type="EMBL" id="SSX18443.1"/>
    </source>
</evidence>
<dbReference type="Gene3D" id="3.30.40.10">
    <property type="entry name" value="Zinc/RING finger domain, C3HC4 (zinc finger)"/>
    <property type="match status" value="1"/>
</dbReference>
<dbReference type="AlphaFoldDB" id="A0A336K0U8"/>
<evidence type="ECO:0000256" key="4">
    <source>
        <dbReference type="PROSITE-ProRule" id="PRU00175"/>
    </source>
</evidence>
<evidence type="ECO:0000313" key="7">
    <source>
        <dbReference type="EMBL" id="SSW98057.1"/>
    </source>
</evidence>
<dbReference type="InterPro" id="IPR001841">
    <property type="entry name" value="Znf_RING"/>
</dbReference>
<dbReference type="PANTHER" id="PTHR45969:SF69">
    <property type="entry name" value="FINGER DOMAIN PROTEIN, PUTATIVE (AFU_ORTHOLOGUE AFUA_3G12190)-RELATED"/>
    <property type="match status" value="1"/>
</dbReference>
<dbReference type="SUPFAM" id="SSF57850">
    <property type="entry name" value="RING/U-box"/>
    <property type="match status" value="1"/>
</dbReference>
<dbReference type="Pfam" id="PF13639">
    <property type="entry name" value="zf-RING_2"/>
    <property type="match status" value="1"/>
</dbReference>
<keyword evidence="1" id="KW-0479">Metal-binding</keyword>
<dbReference type="InterPro" id="IPR013083">
    <property type="entry name" value="Znf_RING/FYVE/PHD"/>
</dbReference>
<protein>
    <submittedName>
        <fullName evidence="7">CSON009720 protein</fullName>
    </submittedName>
</protein>
<name>A0A336K0U8_CULSO</name>
<keyword evidence="2 4" id="KW-0863">Zinc-finger</keyword>
<evidence type="ECO:0000256" key="5">
    <source>
        <dbReference type="SAM" id="Coils"/>
    </source>
</evidence>
<dbReference type="GO" id="GO:0016567">
    <property type="term" value="P:protein ubiquitination"/>
    <property type="evidence" value="ECO:0007669"/>
    <property type="project" value="TreeGrafter"/>
</dbReference>
<gene>
    <name evidence="7" type="primary">CSON009720</name>
</gene>
<evidence type="ECO:0000259" key="6">
    <source>
        <dbReference type="PROSITE" id="PS50089"/>
    </source>
</evidence>